<dbReference type="Gene3D" id="1.20.1640.10">
    <property type="entry name" value="Multidrug efflux transporter AcrB transmembrane domain"/>
    <property type="match status" value="2"/>
</dbReference>
<gene>
    <name evidence="8" type="ORF">DK846_09365</name>
</gene>
<evidence type="ECO:0000256" key="5">
    <source>
        <dbReference type="ARBA" id="ARBA00023136"/>
    </source>
</evidence>
<dbReference type="PANTHER" id="PTHR33406:SF13">
    <property type="entry name" value="MEMBRANE PROTEIN YDFJ"/>
    <property type="match status" value="1"/>
</dbReference>
<dbReference type="RefSeq" id="WP_109968673.1">
    <property type="nucleotide sequence ID" value="NZ_CP176093.1"/>
</dbReference>
<dbReference type="PROSITE" id="PS50156">
    <property type="entry name" value="SSD"/>
    <property type="match status" value="2"/>
</dbReference>
<feature type="transmembrane region" description="Helical" evidence="6">
    <location>
        <begin position="601"/>
        <end position="620"/>
    </location>
</feature>
<dbReference type="InterPro" id="IPR000731">
    <property type="entry name" value="SSD"/>
</dbReference>
<feature type="transmembrane region" description="Helical" evidence="6">
    <location>
        <begin position="204"/>
        <end position="223"/>
    </location>
</feature>
<evidence type="ECO:0000256" key="1">
    <source>
        <dbReference type="ARBA" id="ARBA00004651"/>
    </source>
</evidence>
<dbReference type="PANTHER" id="PTHR33406">
    <property type="entry name" value="MEMBRANE PROTEIN MJ1562-RELATED"/>
    <property type="match status" value="1"/>
</dbReference>
<keyword evidence="2" id="KW-1003">Cell membrane</keyword>
<keyword evidence="4 6" id="KW-1133">Transmembrane helix</keyword>
<feature type="transmembrane region" description="Helical" evidence="6">
    <location>
        <begin position="703"/>
        <end position="726"/>
    </location>
</feature>
<keyword evidence="3 6" id="KW-0812">Transmembrane</keyword>
<keyword evidence="5 6" id="KW-0472">Membrane</keyword>
<dbReference type="AlphaFoldDB" id="A0A2V2MVK6"/>
<dbReference type="PRINTS" id="PR00702">
    <property type="entry name" value="ACRIFLAVINRP"/>
</dbReference>
<feature type="domain" description="SSD" evidence="7">
    <location>
        <begin position="617"/>
        <end position="725"/>
    </location>
</feature>
<name>A0A2V2MVK6_9EURY</name>
<dbReference type="InterPro" id="IPR050545">
    <property type="entry name" value="Mycobact_MmpL"/>
</dbReference>
<keyword evidence="9" id="KW-1185">Reference proteome</keyword>
<feature type="transmembrane region" description="Helical" evidence="6">
    <location>
        <begin position="577"/>
        <end position="594"/>
    </location>
</feature>
<dbReference type="InterPro" id="IPR004869">
    <property type="entry name" value="MMPL_dom"/>
</dbReference>
<reference evidence="8 9" key="1">
    <citation type="submission" date="2018-05" db="EMBL/GenBank/DDBJ databases">
        <title>Draft genome of Methanospirillum lacunae Ki8-1.</title>
        <authorList>
            <person name="Dueholm M.S."/>
            <person name="Nielsen P.H."/>
            <person name="Bakmann L.F."/>
            <person name="Otzen D.E."/>
        </authorList>
    </citation>
    <scope>NUCLEOTIDE SEQUENCE [LARGE SCALE GENOMIC DNA]</scope>
    <source>
        <strain evidence="8 9">Ki8-1</strain>
    </source>
</reference>
<evidence type="ECO:0000313" key="9">
    <source>
        <dbReference type="Proteomes" id="UP000245657"/>
    </source>
</evidence>
<dbReference type="GO" id="GO:0022857">
    <property type="term" value="F:transmembrane transporter activity"/>
    <property type="evidence" value="ECO:0007669"/>
    <property type="project" value="InterPro"/>
</dbReference>
<feature type="transmembrane region" description="Helical" evidence="6">
    <location>
        <begin position="230"/>
        <end position="250"/>
    </location>
</feature>
<dbReference type="NCBIfam" id="TIGR00921">
    <property type="entry name" value="2A067"/>
    <property type="match status" value="1"/>
</dbReference>
<feature type="transmembrane region" description="Helical" evidence="6">
    <location>
        <begin position="303"/>
        <end position="322"/>
    </location>
</feature>
<organism evidence="8 9">
    <name type="scientific">Methanospirillum lacunae</name>
    <dbReference type="NCBI Taxonomy" id="668570"/>
    <lineage>
        <taxon>Archaea</taxon>
        <taxon>Methanobacteriati</taxon>
        <taxon>Methanobacteriota</taxon>
        <taxon>Stenosarchaea group</taxon>
        <taxon>Methanomicrobia</taxon>
        <taxon>Methanomicrobiales</taxon>
        <taxon>Methanospirillaceae</taxon>
        <taxon>Methanospirillum</taxon>
    </lineage>
</organism>
<comment type="subcellular location">
    <subcellularLocation>
        <location evidence="1">Cell membrane</location>
        <topology evidence="1">Multi-pass membrane protein</topology>
    </subcellularLocation>
</comment>
<evidence type="ECO:0000313" key="8">
    <source>
        <dbReference type="EMBL" id="PWR72184.1"/>
    </source>
</evidence>
<dbReference type="SUPFAM" id="SSF82866">
    <property type="entry name" value="Multidrug efflux transporter AcrB transmembrane domain"/>
    <property type="match status" value="2"/>
</dbReference>
<dbReference type="OrthoDB" id="42357at2157"/>
<evidence type="ECO:0000256" key="6">
    <source>
        <dbReference type="SAM" id="Phobius"/>
    </source>
</evidence>
<dbReference type="EMBL" id="QGMY01000007">
    <property type="protein sequence ID" value="PWR72184.1"/>
    <property type="molecule type" value="Genomic_DNA"/>
</dbReference>
<protein>
    <submittedName>
        <fullName evidence="8">Hydrogenase expression protein HypA</fullName>
    </submittedName>
</protein>
<feature type="transmembrane region" description="Helical" evidence="6">
    <location>
        <begin position="18"/>
        <end position="39"/>
    </location>
</feature>
<evidence type="ECO:0000256" key="2">
    <source>
        <dbReference type="ARBA" id="ARBA00022475"/>
    </source>
</evidence>
<dbReference type="InterPro" id="IPR001036">
    <property type="entry name" value="Acrflvin-R"/>
</dbReference>
<evidence type="ECO:0000256" key="4">
    <source>
        <dbReference type="ARBA" id="ARBA00022989"/>
    </source>
</evidence>
<proteinExistence type="predicted"/>
<evidence type="ECO:0000259" key="7">
    <source>
        <dbReference type="PROSITE" id="PS50156"/>
    </source>
</evidence>
<dbReference type="GO" id="GO:0005886">
    <property type="term" value="C:plasma membrane"/>
    <property type="evidence" value="ECO:0007669"/>
    <property type="project" value="UniProtKB-SubCell"/>
</dbReference>
<feature type="domain" description="SSD" evidence="7">
    <location>
        <begin position="233"/>
        <end position="354"/>
    </location>
</feature>
<dbReference type="GeneID" id="97547944"/>
<sequence>MQSIFSAVSDLIVHRPGILTKIILVLMVISLFGMTMVSMETGTATYMDVNSPEGVLIEHYTDTFSKETVILLVESDDSTSPELMQYIDTLEDPLRNLQYVTSVSTIVDVVKSLNNGVIPSSSGEMTEVMAKVPDNVKSGYVPSGMLNMGAIGLEAGLSENQKKSALANLRKFIASTNAPPGVSIKLTGSAAFDEEMGAAMGESMGTLIMAALVLMVIVMGLLFGYVNHRFLPVVIVTAGLIFTFGFIGLVGYKISMAVIAAFPVMIGLGIDYAIQFQSRLEEESRDHPLAEAVYITITKTGPAVMYAMLATSMGFVAMYISPVPMMQGFGLVSIIGVVTCYITSLIGIPLIAVLINYKAKGHGNSRQAAIVDSVLSKTAVWVAKRPVPVLLIVLLVAFVGIQVDTRIPVNTDENSFVPPDMPSKTTLDKVTRTMGSTDTAPIVIHGSDVLTLDSVNWMKEFTDLEVRTRSKITQGTSIADYVITYNNGVMPQTQSELDAVLNTIPKDVRDSYVNGNNEAVIQFNTVKLTTTTQSDLKEDIEGDLLLYPAPPGIKSHVTGNFAMFTNLVNDIVESKELITYTGFILVVLFLAIVYRNVNAITPIVPIAAVVGWNAVAMNLLGIDYNVMTACLGSMTIGVAAEYTILVMERYIEEKEKTPDVIEALKNSVSKIGSAIMVSGFATFFGFSALILSTFPIISDFGLTTIIAVLFSLIGAVVIMPAILSFVDRIKHGVEELEEEVLHIPLAHQK</sequence>
<accession>A0A2V2MVK6</accession>
<feature type="transmembrane region" description="Helical" evidence="6">
    <location>
        <begin position="328"/>
        <end position="357"/>
    </location>
</feature>
<dbReference type="Pfam" id="PF03176">
    <property type="entry name" value="MMPL"/>
    <property type="match status" value="2"/>
</dbReference>
<feature type="transmembrane region" description="Helical" evidence="6">
    <location>
        <begin position="674"/>
        <end position="697"/>
    </location>
</feature>
<dbReference type="Proteomes" id="UP000245657">
    <property type="component" value="Unassembled WGS sequence"/>
</dbReference>
<comment type="caution">
    <text evidence="8">The sequence shown here is derived from an EMBL/GenBank/DDBJ whole genome shotgun (WGS) entry which is preliminary data.</text>
</comment>
<evidence type="ECO:0000256" key="3">
    <source>
        <dbReference type="ARBA" id="ARBA00022692"/>
    </source>
</evidence>